<dbReference type="SUPFAM" id="SSF55060">
    <property type="entry name" value="GHMP Kinase, C-terminal domain"/>
    <property type="match status" value="1"/>
</dbReference>
<comment type="similarity">
    <text evidence="1 10">Belongs to the GHMP kinase family. IspE subfamily.</text>
</comment>
<dbReference type="InterPro" id="IPR020568">
    <property type="entry name" value="Ribosomal_Su5_D2-typ_SF"/>
</dbReference>
<dbReference type="SUPFAM" id="SSF54211">
    <property type="entry name" value="Ribosomal protein S5 domain 2-like"/>
    <property type="match status" value="1"/>
</dbReference>
<feature type="active site" evidence="10">
    <location>
        <position position="152"/>
    </location>
</feature>
<protein>
    <recommendedName>
        <fullName evidence="3 10">4-diphosphocytidyl-2-C-methyl-D-erythritol kinase</fullName>
        <shortName evidence="10">CMK</shortName>
        <ecNumber evidence="2 10">2.7.1.148</ecNumber>
    </recommendedName>
    <alternativeName>
        <fullName evidence="9 10">4-(cytidine-5'-diphospho)-2-C-methyl-D-erythritol kinase</fullName>
    </alternativeName>
</protein>
<dbReference type="Pfam" id="PF00288">
    <property type="entry name" value="GHMP_kinases_N"/>
    <property type="match status" value="1"/>
</dbReference>
<name>A0A7W6EDY9_9HYPH</name>
<dbReference type="InterPro" id="IPR006204">
    <property type="entry name" value="GHMP_kinase_N_dom"/>
</dbReference>
<evidence type="ECO:0000256" key="1">
    <source>
        <dbReference type="ARBA" id="ARBA00009684"/>
    </source>
</evidence>
<feature type="domain" description="GHMP kinase C-terminal" evidence="12">
    <location>
        <begin position="220"/>
        <end position="280"/>
    </location>
</feature>
<evidence type="ECO:0000313" key="13">
    <source>
        <dbReference type="EMBL" id="MBB3996448.1"/>
    </source>
</evidence>
<gene>
    <name evidence="10" type="primary">ispE</name>
    <name evidence="13" type="ORF">GGR04_000269</name>
</gene>
<dbReference type="NCBIfam" id="TIGR00154">
    <property type="entry name" value="ispE"/>
    <property type="match status" value="1"/>
</dbReference>
<dbReference type="EMBL" id="JACIEK010000001">
    <property type="protein sequence ID" value="MBB3996448.1"/>
    <property type="molecule type" value="Genomic_DNA"/>
</dbReference>
<feature type="domain" description="GHMP kinase N-terminal" evidence="11">
    <location>
        <begin position="79"/>
        <end position="157"/>
    </location>
</feature>
<dbReference type="InterPro" id="IPR013750">
    <property type="entry name" value="GHMP_kinase_C_dom"/>
</dbReference>
<dbReference type="UniPathway" id="UPA00056">
    <property type="reaction ID" value="UER00094"/>
</dbReference>
<dbReference type="RefSeq" id="WP_183197099.1">
    <property type="nucleotide sequence ID" value="NZ_JACIEK010000001.1"/>
</dbReference>
<reference evidence="13 14" key="1">
    <citation type="submission" date="2020-08" db="EMBL/GenBank/DDBJ databases">
        <title>Genomic Encyclopedia of Type Strains, Phase IV (KMG-IV): sequencing the most valuable type-strain genomes for metagenomic binning, comparative biology and taxonomic classification.</title>
        <authorList>
            <person name="Goeker M."/>
        </authorList>
    </citation>
    <scope>NUCLEOTIDE SEQUENCE [LARGE SCALE GENOMIC DNA]</scope>
    <source>
        <strain evidence="13 14">DSM 102238</strain>
    </source>
</reference>
<evidence type="ECO:0000256" key="5">
    <source>
        <dbReference type="ARBA" id="ARBA00022741"/>
    </source>
</evidence>
<keyword evidence="5 10" id="KW-0547">Nucleotide-binding</keyword>
<dbReference type="NCBIfam" id="NF011202">
    <property type="entry name" value="PRK14608.1"/>
    <property type="match status" value="1"/>
</dbReference>
<dbReference type="GO" id="GO:0019288">
    <property type="term" value="P:isopentenyl diphosphate biosynthetic process, methylerythritol 4-phosphate pathway"/>
    <property type="evidence" value="ECO:0007669"/>
    <property type="project" value="UniProtKB-UniRule"/>
</dbReference>
<proteinExistence type="inferred from homology"/>
<keyword evidence="8 10" id="KW-0414">Isoprene biosynthesis</keyword>
<evidence type="ECO:0000259" key="11">
    <source>
        <dbReference type="Pfam" id="PF00288"/>
    </source>
</evidence>
<dbReference type="GO" id="GO:0005524">
    <property type="term" value="F:ATP binding"/>
    <property type="evidence" value="ECO:0007669"/>
    <property type="project" value="UniProtKB-UniRule"/>
</dbReference>
<dbReference type="Pfam" id="PF08544">
    <property type="entry name" value="GHMP_kinases_C"/>
    <property type="match status" value="1"/>
</dbReference>
<dbReference type="InterPro" id="IPR036554">
    <property type="entry name" value="GHMP_kinase_C_sf"/>
</dbReference>
<evidence type="ECO:0000256" key="9">
    <source>
        <dbReference type="ARBA" id="ARBA00032554"/>
    </source>
</evidence>
<evidence type="ECO:0000313" key="14">
    <source>
        <dbReference type="Proteomes" id="UP000542776"/>
    </source>
</evidence>
<comment type="function">
    <text evidence="10">Catalyzes the phosphorylation of the position 2 hydroxy group of 4-diphosphocytidyl-2C-methyl-D-erythritol.</text>
</comment>
<evidence type="ECO:0000256" key="2">
    <source>
        <dbReference type="ARBA" id="ARBA00012052"/>
    </source>
</evidence>
<evidence type="ECO:0000256" key="8">
    <source>
        <dbReference type="ARBA" id="ARBA00023229"/>
    </source>
</evidence>
<comment type="caution">
    <text evidence="13">The sequence shown here is derived from an EMBL/GenBank/DDBJ whole genome shotgun (WGS) entry which is preliminary data.</text>
</comment>
<sequence>MDSLAAPGADLRAGLDEPAPAKINLALHVVGRRPDGYHALESLVVFAAHGDRLRIAASTEDRLVLSGPFARQIPGGPDNLVMQALDLARTVATDFGSHVPPLRIELEKSLPPASGIGGGSADAAALLRALSRRWPAERRAGLRAASLRLGADVPMCFDGCAARVSGIGEIAEPAACMPALPMLLVNPGVPVSTPAVFGALGRRDNPPLGRLPADGFANAGTLLAALAASRNDLEVPAMALAPAIGEALAQLRERGALFARMSGSGATAFAIFSDDAACRAAAASLAADRPSWWVLPTVVPATGEPA</sequence>
<dbReference type="InterPro" id="IPR014721">
    <property type="entry name" value="Ribsml_uS5_D2-typ_fold_subgr"/>
</dbReference>
<dbReference type="EC" id="2.7.1.148" evidence="2 10"/>
<evidence type="ECO:0000259" key="12">
    <source>
        <dbReference type="Pfam" id="PF08544"/>
    </source>
</evidence>
<dbReference type="PIRSF" id="PIRSF010376">
    <property type="entry name" value="IspE"/>
    <property type="match status" value="1"/>
</dbReference>
<organism evidence="13 14">
    <name type="scientific">Aureimonas pseudogalii</name>
    <dbReference type="NCBI Taxonomy" id="1744844"/>
    <lineage>
        <taxon>Bacteria</taxon>
        <taxon>Pseudomonadati</taxon>
        <taxon>Pseudomonadota</taxon>
        <taxon>Alphaproteobacteria</taxon>
        <taxon>Hyphomicrobiales</taxon>
        <taxon>Aurantimonadaceae</taxon>
        <taxon>Aureimonas</taxon>
    </lineage>
</organism>
<feature type="binding site" evidence="10">
    <location>
        <begin position="111"/>
        <end position="121"/>
    </location>
    <ligand>
        <name>ATP</name>
        <dbReference type="ChEBI" id="CHEBI:30616"/>
    </ligand>
</feature>
<comment type="pathway">
    <text evidence="10">Isoprenoid biosynthesis; isopentenyl diphosphate biosynthesis via DXP pathway; isopentenyl diphosphate from 1-deoxy-D-xylulose 5-phosphate: step 3/6.</text>
</comment>
<dbReference type="Gene3D" id="3.30.230.10">
    <property type="match status" value="1"/>
</dbReference>
<comment type="catalytic activity">
    <reaction evidence="10">
        <text>4-CDP-2-C-methyl-D-erythritol + ATP = 4-CDP-2-C-methyl-D-erythritol 2-phosphate + ADP + H(+)</text>
        <dbReference type="Rhea" id="RHEA:18437"/>
        <dbReference type="ChEBI" id="CHEBI:15378"/>
        <dbReference type="ChEBI" id="CHEBI:30616"/>
        <dbReference type="ChEBI" id="CHEBI:57823"/>
        <dbReference type="ChEBI" id="CHEBI:57919"/>
        <dbReference type="ChEBI" id="CHEBI:456216"/>
        <dbReference type="EC" id="2.7.1.148"/>
    </reaction>
</comment>
<dbReference type="AlphaFoldDB" id="A0A7W6EDY9"/>
<evidence type="ECO:0000256" key="4">
    <source>
        <dbReference type="ARBA" id="ARBA00022679"/>
    </source>
</evidence>
<dbReference type="PANTHER" id="PTHR43527:SF2">
    <property type="entry name" value="4-DIPHOSPHOCYTIDYL-2-C-METHYL-D-ERYTHRITOL KINASE, CHLOROPLASTIC"/>
    <property type="match status" value="1"/>
</dbReference>
<dbReference type="PANTHER" id="PTHR43527">
    <property type="entry name" value="4-DIPHOSPHOCYTIDYL-2-C-METHYL-D-ERYTHRITOL KINASE, CHLOROPLASTIC"/>
    <property type="match status" value="1"/>
</dbReference>
<keyword evidence="7 10" id="KW-0067">ATP-binding</keyword>
<keyword evidence="4 10" id="KW-0808">Transferase</keyword>
<dbReference type="Gene3D" id="3.30.70.890">
    <property type="entry name" value="GHMP kinase, C-terminal domain"/>
    <property type="match status" value="1"/>
</dbReference>
<evidence type="ECO:0000256" key="10">
    <source>
        <dbReference type="HAMAP-Rule" id="MF_00061"/>
    </source>
</evidence>
<evidence type="ECO:0000256" key="6">
    <source>
        <dbReference type="ARBA" id="ARBA00022777"/>
    </source>
</evidence>
<dbReference type="InterPro" id="IPR004424">
    <property type="entry name" value="IspE"/>
</dbReference>
<dbReference type="GO" id="GO:0050515">
    <property type="term" value="F:4-(cytidine 5'-diphospho)-2-C-methyl-D-erythritol kinase activity"/>
    <property type="evidence" value="ECO:0007669"/>
    <property type="project" value="UniProtKB-UniRule"/>
</dbReference>
<evidence type="ECO:0000256" key="3">
    <source>
        <dbReference type="ARBA" id="ARBA00017473"/>
    </source>
</evidence>
<dbReference type="Proteomes" id="UP000542776">
    <property type="component" value="Unassembled WGS sequence"/>
</dbReference>
<accession>A0A7W6EDY9</accession>
<dbReference type="HAMAP" id="MF_00061">
    <property type="entry name" value="IspE"/>
    <property type="match status" value="1"/>
</dbReference>
<keyword evidence="14" id="KW-1185">Reference proteome</keyword>
<dbReference type="GO" id="GO:0016114">
    <property type="term" value="P:terpenoid biosynthetic process"/>
    <property type="evidence" value="ECO:0007669"/>
    <property type="project" value="UniProtKB-UniRule"/>
</dbReference>
<evidence type="ECO:0000256" key="7">
    <source>
        <dbReference type="ARBA" id="ARBA00022840"/>
    </source>
</evidence>
<keyword evidence="6 10" id="KW-0418">Kinase</keyword>
<feature type="active site" evidence="10">
    <location>
        <position position="22"/>
    </location>
</feature>